<accession>A0A4S8PTW1</accession>
<comment type="caution">
    <text evidence="1">The sequence shown here is derived from an EMBL/GenBank/DDBJ whole genome shotgun (WGS) entry which is preliminary data.</text>
</comment>
<dbReference type="EMBL" id="STGU01000010">
    <property type="protein sequence ID" value="THV33791.1"/>
    <property type="molecule type" value="Genomic_DNA"/>
</dbReference>
<dbReference type="Proteomes" id="UP000307378">
    <property type="component" value="Unassembled WGS sequence"/>
</dbReference>
<proteinExistence type="predicted"/>
<name>A0A4S8PTW1_9HYPH</name>
<dbReference type="RefSeq" id="WP_136542418.1">
    <property type="nucleotide sequence ID" value="NZ_STGU01000010.1"/>
</dbReference>
<sequence length="215" mass="23280">MSMPLARYLKDFSTTAAPPAPPAPSFDLPTVDDFDMDFPALPEPEPVDIEAVRREAFAEGHEAGEKEATERLEVERQAMEIAHAQALAERDQRLRDEFAELLATKLPEVIQKLSLAVSEQAALALAPVIGEALADKAVQDLAALLQTAIAAGEAGTIEVKGPRALFQKLQSEMPDHTEFLRHVEDPDLDLTAEFGDAALVTRISAFTASLKKVLA</sequence>
<evidence type="ECO:0000313" key="1">
    <source>
        <dbReference type="EMBL" id="THV33791.1"/>
    </source>
</evidence>
<gene>
    <name evidence="1" type="ORF">FAA86_17370</name>
</gene>
<dbReference type="AlphaFoldDB" id="A0A4S8PTW1"/>
<protein>
    <submittedName>
        <fullName evidence="1">GTPase</fullName>
    </submittedName>
</protein>
<evidence type="ECO:0000313" key="2">
    <source>
        <dbReference type="Proteomes" id="UP000307378"/>
    </source>
</evidence>
<organism evidence="1 2">
    <name type="scientific">Rhizobium rosettiformans W3</name>
    <dbReference type="NCBI Taxonomy" id="538378"/>
    <lineage>
        <taxon>Bacteria</taxon>
        <taxon>Pseudomonadati</taxon>
        <taxon>Pseudomonadota</taxon>
        <taxon>Alphaproteobacteria</taxon>
        <taxon>Hyphomicrobiales</taxon>
        <taxon>Rhizobiaceae</taxon>
        <taxon>Rhizobium/Agrobacterium group</taxon>
        <taxon>Rhizobium</taxon>
    </lineage>
</organism>
<reference evidence="1 2" key="1">
    <citation type="submission" date="2019-04" db="EMBL/GenBank/DDBJ databases">
        <title>genome sequence of strain W3.</title>
        <authorList>
            <person name="Gao J."/>
            <person name="Sun J."/>
        </authorList>
    </citation>
    <scope>NUCLEOTIDE SEQUENCE [LARGE SCALE GENOMIC DNA]</scope>
    <source>
        <strain evidence="1 2">W3</strain>
    </source>
</reference>